<evidence type="ECO:0000256" key="1">
    <source>
        <dbReference type="SAM" id="SignalP"/>
    </source>
</evidence>
<organism evidence="2 3">
    <name type="scientific">Somion occarium</name>
    <dbReference type="NCBI Taxonomy" id="3059160"/>
    <lineage>
        <taxon>Eukaryota</taxon>
        <taxon>Fungi</taxon>
        <taxon>Dikarya</taxon>
        <taxon>Basidiomycota</taxon>
        <taxon>Agaricomycotina</taxon>
        <taxon>Agaricomycetes</taxon>
        <taxon>Polyporales</taxon>
        <taxon>Cerrenaceae</taxon>
        <taxon>Somion</taxon>
    </lineage>
</organism>
<sequence>MVAIPAALSLWCLGFSFPMKYLSISVKGPEKICQLASILEEATYHIRIKHLYMSWTPVSRTPPPDFDITLLKDSDVVHALCSYNLTREEAKILRDRIADDATLESEHVKWVGDLKLATRHAAERLLPLVASDLNSLSATFSFGMHIPPSLWSTYFPELRELTIFGCSIDRFEFSESSIIPTTDVVFPALLFLHLAYCDKDIELFTTRAPHLTHLRLSEVMGLSTRSPVSNLSKSICSVASGMLQTEEKQMIFPWSLRRILLQPPEATTVMMRALTRRTISRYAALLRADKKDVVRLLDPLPRRSLSDAVRGSSYGLNDVEKDWQERMKGGTGCWREEGEDIISVRHTKLSVLRDVFGDDFQL</sequence>
<evidence type="ECO:0000313" key="3">
    <source>
        <dbReference type="Proteomes" id="UP001497453"/>
    </source>
</evidence>
<dbReference type="SUPFAM" id="SSF52047">
    <property type="entry name" value="RNI-like"/>
    <property type="match status" value="1"/>
</dbReference>
<keyword evidence="1" id="KW-0732">Signal</keyword>
<accession>A0ABP1CX78</accession>
<evidence type="ECO:0000313" key="2">
    <source>
        <dbReference type="EMBL" id="CAL1699469.1"/>
    </source>
</evidence>
<dbReference type="EMBL" id="OZ037954">
    <property type="protein sequence ID" value="CAL1699469.1"/>
    <property type="molecule type" value="Genomic_DNA"/>
</dbReference>
<proteinExistence type="predicted"/>
<gene>
    <name evidence="2" type="ORF">GFSPODELE1_LOCUS2690</name>
</gene>
<name>A0ABP1CX78_9APHY</name>
<reference evidence="3" key="1">
    <citation type="submission" date="2024-04" db="EMBL/GenBank/DDBJ databases">
        <authorList>
            <person name="Shaw F."/>
            <person name="Minotto A."/>
        </authorList>
    </citation>
    <scope>NUCLEOTIDE SEQUENCE [LARGE SCALE GENOMIC DNA]</scope>
</reference>
<feature type="signal peptide" evidence="1">
    <location>
        <begin position="1"/>
        <end position="16"/>
    </location>
</feature>
<protein>
    <submittedName>
        <fullName evidence="2">Uncharacterized protein</fullName>
    </submittedName>
</protein>
<dbReference type="Proteomes" id="UP001497453">
    <property type="component" value="Chromosome 11"/>
</dbReference>
<feature type="chain" id="PRO_5046380047" evidence="1">
    <location>
        <begin position="17"/>
        <end position="362"/>
    </location>
</feature>
<keyword evidence="3" id="KW-1185">Reference proteome</keyword>